<gene>
    <name evidence="1" type="ORF">PBAT_05270</name>
</gene>
<organism evidence="1 2">
    <name type="scientific">Paenibacillus antarcticus</name>
    <dbReference type="NCBI Taxonomy" id="253703"/>
    <lineage>
        <taxon>Bacteria</taxon>
        <taxon>Bacillati</taxon>
        <taxon>Bacillota</taxon>
        <taxon>Bacilli</taxon>
        <taxon>Bacillales</taxon>
        <taxon>Paenibacillaceae</taxon>
        <taxon>Paenibacillus</taxon>
    </lineage>
</organism>
<evidence type="ECO:0000313" key="1">
    <source>
        <dbReference type="EMBL" id="OAB47625.1"/>
    </source>
</evidence>
<dbReference type="Proteomes" id="UP000077355">
    <property type="component" value="Unassembled WGS sequence"/>
</dbReference>
<reference evidence="1 2" key="1">
    <citation type="submission" date="2016-03" db="EMBL/GenBank/DDBJ databases">
        <title>Draft genome sequence of Paenibacillus antarcticus CECT 5836.</title>
        <authorList>
            <person name="Shin S.-K."/>
            <person name="Yi H."/>
        </authorList>
    </citation>
    <scope>NUCLEOTIDE SEQUENCE [LARGE SCALE GENOMIC DNA]</scope>
    <source>
        <strain evidence="1 2">CECT 5836</strain>
    </source>
</reference>
<keyword evidence="2" id="KW-1185">Reference proteome</keyword>
<dbReference type="EMBL" id="LVJI01000006">
    <property type="protein sequence ID" value="OAB47625.1"/>
    <property type="molecule type" value="Genomic_DNA"/>
</dbReference>
<dbReference type="PANTHER" id="PTHR38664:SF1">
    <property type="entry name" value="SLR0058 PROTEIN"/>
    <property type="match status" value="1"/>
</dbReference>
<dbReference type="PANTHER" id="PTHR38664">
    <property type="entry name" value="SLR0058 PROTEIN"/>
    <property type="match status" value="1"/>
</dbReference>
<name>A0A162MDX1_9BACL</name>
<dbReference type="AlphaFoldDB" id="A0A162MDX1"/>
<dbReference type="OrthoDB" id="191894at2"/>
<evidence type="ECO:0000313" key="2">
    <source>
        <dbReference type="Proteomes" id="UP000077355"/>
    </source>
</evidence>
<proteinExistence type="predicted"/>
<dbReference type="RefSeq" id="WP_068647233.1">
    <property type="nucleotide sequence ID" value="NZ_CP043611.1"/>
</dbReference>
<dbReference type="InterPro" id="IPR008769">
    <property type="entry name" value="PhaF_PhaI"/>
</dbReference>
<accession>A0A162MDX1</accession>
<protein>
    <submittedName>
        <fullName evidence="1">Polyhydroxyalkanoate synthesis regulator</fullName>
    </submittedName>
</protein>
<comment type="caution">
    <text evidence="1">The sequence shown here is derived from an EMBL/GenBank/DDBJ whole genome shotgun (WGS) entry which is preliminary data.</text>
</comment>
<dbReference type="NCBIfam" id="NF047773">
    <property type="entry name" value="phas_rel_Lepto"/>
    <property type="match status" value="1"/>
</dbReference>
<sequence length="105" mass="11721">MSDLFKKAISLGLGLTMVSKEKVERIVDDLVTRGELAPEESKALVSRLIERGEVEQGQLKSLILEQVNRILTDLHVPTGNDITILEQRIASLESRIVELETPKVE</sequence>